<dbReference type="InterPro" id="IPR001977">
    <property type="entry name" value="Depp_CoAkinase"/>
</dbReference>
<evidence type="ECO:0000313" key="10">
    <source>
        <dbReference type="EMBL" id="OPA80928.1"/>
    </source>
</evidence>
<evidence type="ECO:0000256" key="4">
    <source>
        <dbReference type="ARBA" id="ARBA00022741"/>
    </source>
</evidence>
<dbReference type="PANTHER" id="PTHR10695:SF46">
    <property type="entry name" value="BIFUNCTIONAL COENZYME A SYNTHASE-RELATED"/>
    <property type="match status" value="1"/>
</dbReference>
<dbReference type="Proteomes" id="UP000190188">
    <property type="component" value="Unassembled WGS sequence"/>
</dbReference>
<evidence type="ECO:0000313" key="11">
    <source>
        <dbReference type="Proteomes" id="UP000190188"/>
    </source>
</evidence>
<dbReference type="Pfam" id="PF01121">
    <property type="entry name" value="CoaE"/>
    <property type="match status" value="1"/>
</dbReference>
<gene>
    <name evidence="8" type="primary">coaE</name>
    <name evidence="10" type="ORF">BVG16_00840</name>
</gene>
<evidence type="ECO:0000256" key="9">
    <source>
        <dbReference type="NCBIfam" id="TIGR00152"/>
    </source>
</evidence>
<dbReference type="EMBL" id="MSZX01000001">
    <property type="protein sequence ID" value="OPA80928.1"/>
    <property type="molecule type" value="Genomic_DNA"/>
</dbReference>
<dbReference type="EC" id="2.7.1.24" evidence="8 9"/>
<evidence type="ECO:0000256" key="2">
    <source>
        <dbReference type="ARBA" id="ARBA00022490"/>
    </source>
</evidence>
<dbReference type="GO" id="GO:0004140">
    <property type="term" value="F:dephospho-CoA kinase activity"/>
    <property type="evidence" value="ECO:0007669"/>
    <property type="project" value="UniProtKB-UniRule"/>
</dbReference>
<dbReference type="PANTHER" id="PTHR10695">
    <property type="entry name" value="DEPHOSPHO-COA KINASE-RELATED"/>
    <property type="match status" value="1"/>
</dbReference>
<dbReference type="GO" id="GO:0005524">
    <property type="term" value="F:ATP binding"/>
    <property type="evidence" value="ECO:0007669"/>
    <property type="project" value="UniProtKB-UniRule"/>
</dbReference>
<proteinExistence type="inferred from homology"/>
<evidence type="ECO:0000256" key="1">
    <source>
        <dbReference type="ARBA" id="ARBA00009018"/>
    </source>
</evidence>
<keyword evidence="4 8" id="KW-0547">Nucleotide-binding</keyword>
<keyword evidence="7 8" id="KW-0173">Coenzyme A biosynthesis</keyword>
<comment type="catalytic activity">
    <reaction evidence="8">
        <text>3'-dephospho-CoA + ATP = ADP + CoA + H(+)</text>
        <dbReference type="Rhea" id="RHEA:18245"/>
        <dbReference type="ChEBI" id="CHEBI:15378"/>
        <dbReference type="ChEBI" id="CHEBI:30616"/>
        <dbReference type="ChEBI" id="CHEBI:57287"/>
        <dbReference type="ChEBI" id="CHEBI:57328"/>
        <dbReference type="ChEBI" id="CHEBI:456216"/>
        <dbReference type="EC" id="2.7.1.24"/>
    </reaction>
</comment>
<dbReference type="CDD" id="cd02022">
    <property type="entry name" value="DPCK"/>
    <property type="match status" value="1"/>
</dbReference>
<comment type="pathway">
    <text evidence="8">Cofactor biosynthesis; coenzyme A biosynthesis; CoA from (R)-pantothenate: step 5/5.</text>
</comment>
<dbReference type="AlphaFoldDB" id="A0A1T2XM82"/>
<dbReference type="UniPathway" id="UPA00241">
    <property type="reaction ID" value="UER00356"/>
</dbReference>
<feature type="binding site" evidence="8">
    <location>
        <begin position="10"/>
        <end position="15"/>
    </location>
    <ligand>
        <name>ATP</name>
        <dbReference type="ChEBI" id="CHEBI:30616"/>
    </ligand>
</feature>
<dbReference type="FunFam" id="3.40.50.300:FF:000991">
    <property type="entry name" value="Dephospho-CoA kinase"/>
    <property type="match status" value="1"/>
</dbReference>
<keyword evidence="2 8" id="KW-0963">Cytoplasm</keyword>
<dbReference type="PROSITE" id="PS51219">
    <property type="entry name" value="DPCK"/>
    <property type="match status" value="1"/>
</dbReference>
<keyword evidence="5 8" id="KW-0418">Kinase</keyword>
<comment type="caution">
    <text evidence="10">The sequence shown here is derived from an EMBL/GenBank/DDBJ whole genome shotgun (WGS) entry which is preliminary data.</text>
</comment>
<evidence type="ECO:0000256" key="8">
    <source>
        <dbReference type="HAMAP-Rule" id="MF_00376"/>
    </source>
</evidence>
<dbReference type="STRING" id="1324314.BVG16_00840"/>
<accession>A0A1T2XM82</accession>
<comment type="function">
    <text evidence="8">Catalyzes the phosphorylation of the 3'-hydroxyl group of dephosphocoenzyme A to form coenzyme A.</text>
</comment>
<evidence type="ECO:0000256" key="7">
    <source>
        <dbReference type="ARBA" id="ARBA00022993"/>
    </source>
</evidence>
<evidence type="ECO:0000256" key="3">
    <source>
        <dbReference type="ARBA" id="ARBA00022679"/>
    </source>
</evidence>
<dbReference type="OrthoDB" id="9812943at2"/>
<keyword evidence="6 8" id="KW-0067">ATP-binding</keyword>
<dbReference type="RefSeq" id="WP_078496652.1">
    <property type="nucleotide sequence ID" value="NZ_MSZX01000001.1"/>
</dbReference>
<dbReference type="InterPro" id="IPR027417">
    <property type="entry name" value="P-loop_NTPase"/>
</dbReference>
<name>A0A1T2XM82_9BACL</name>
<keyword evidence="11" id="KW-1185">Reference proteome</keyword>
<dbReference type="GO" id="GO:0005737">
    <property type="term" value="C:cytoplasm"/>
    <property type="evidence" value="ECO:0007669"/>
    <property type="project" value="UniProtKB-SubCell"/>
</dbReference>
<dbReference type="SUPFAM" id="SSF52540">
    <property type="entry name" value="P-loop containing nucleoside triphosphate hydrolases"/>
    <property type="match status" value="1"/>
</dbReference>
<sequence>MNIGLTGGIATGKSTVSSLLVARGALLIDADQIAREIMLPGHPILSQVAEHFGQAILQEDGSLNRKALGNIIFTNPEERKVLESITHPAIRRIIRERMVDYEAQYPNKLVVADIPLLYESGSAYEDFFDEIMVVYIPRELQLERLMKRDGINEEQAENRLRAQQDIEWKKERADIVIDNRFGPEETEQQIEQFWRRKGLG</sequence>
<dbReference type="GO" id="GO:0015937">
    <property type="term" value="P:coenzyme A biosynthetic process"/>
    <property type="evidence" value="ECO:0007669"/>
    <property type="project" value="UniProtKB-UniRule"/>
</dbReference>
<organism evidence="10 11">
    <name type="scientific">Paenibacillus selenitireducens</name>
    <dbReference type="NCBI Taxonomy" id="1324314"/>
    <lineage>
        <taxon>Bacteria</taxon>
        <taxon>Bacillati</taxon>
        <taxon>Bacillota</taxon>
        <taxon>Bacilli</taxon>
        <taxon>Bacillales</taxon>
        <taxon>Paenibacillaceae</taxon>
        <taxon>Paenibacillus</taxon>
    </lineage>
</organism>
<comment type="subcellular location">
    <subcellularLocation>
        <location evidence="8">Cytoplasm</location>
    </subcellularLocation>
</comment>
<reference evidence="10 11" key="1">
    <citation type="submission" date="2017-01" db="EMBL/GenBank/DDBJ databases">
        <title>Genome analysis of Paenibacillus selenitrireducens ES3-24.</title>
        <authorList>
            <person name="Xu D."/>
            <person name="Yao R."/>
            <person name="Zheng S."/>
        </authorList>
    </citation>
    <scope>NUCLEOTIDE SEQUENCE [LARGE SCALE GENOMIC DNA]</scope>
    <source>
        <strain evidence="10 11">ES3-24</strain>
    </source>
</reference>
<comment type="similarity">
    <text evidence="1 8">Belongs to the CoaE family.</text>
</comment>
<dbReference type="HAMAP" id="MF_00376">
    <property type="entry name" value="Dephospho_CoA_kinase"/>
    <property type="match status" value="1"/>
</dbReference>
<dbReference type="Gene3D" id="3.40.50.300">
    <property type="entry name" value="P-loop containing nucleotide triphosphate hydrolases"/>
    <property type="match status" value="1"/>
</dbReference>
<dbReference type="NCBIfam" id="TIGR00152">
    <property type="entry name" value="dephospho-CoA kinase"/>
    <property type="match status" value="1"/>
</dbReference>
<evidence type="ECO:0000256" key="6">
    <source>
        <dbReference type="ARBA" id="ARBA00022840"/>
    </source>
</evidence>
<keyword evidence="3 8" id="KW-0808">Transferase</keyword>
<evidence type="ECO:0000256" key="5">
    <source>
        <dbReference type="ARBA" id="ARBA00022777"/>
    </source>
</evidence>
<protein>
    <recommendedName>
        <fullName evidence="8 9">Dephospho-CoA kinase</fullName>
        <ecNumber evidence="8 9">2.7.1.24</ecNumber>
    </recommendedName>
    <alternativeName>
        <fullName evidence="8">Dephosphocoenzyme A kinase</fullName>
    </alternativeName>
</protein>